<proteinExistence type="predicted"/>
<accession>A0AAE0ZBL9</accession>
<organism evidence="2 3">
    <name type="scientific">Elysia crispata</name>
    <name type="common">lettuce slug</name>
    <dbReference type="NCBI Taxonomy" id="231223"/>
    <lineage>
        <taxon>Eukaryota</taxon>
        <taxon>Metazoa</taxon>
        <taxon>Spiralia</taxon>
        <taxon>Lophotrochozoa</taxon>
        <taxon>Mollusca</taxon>
        <taxon>Gastropoda</taxon>
        <taxon>Heterobranchia</taxon>
        <taxon>Euthyneura</taxon>
        <taxon>Panpulmonata</taxon>
        <taxon>Sacoglossa</taxon>
        <taxon>Placobranchoidea</taxon>
        <taxon>Plakobranchidae</taxon>
        <taxon>Elysia</taxon>
    </lineage>
</organism>
<reference evidence="2" key="1">
    <citation type="journal article" date="2023" name="G3 (Bethesda)">
        <title>A reference genome for the long-term kleptoplast-retaining sea slug Elysia crispata morphotype clarki.</title>
        <authorList>
            <person name="Eastman K.E."/>
            <person name="Pendleton A.L."/>
            <person name="Shaikh M.A."/>
            <person name="Suttiyut T."/>
            <person name="Ogas R."/>
            <person name="Tomko P."/>
            <person name="Gavelis G."/>
            <person name="Widhalm J.R."/>
            <person name="Wisecaver J.H."/>
        </authorList>
    </citation>
    <scope>NUCLEOTIDE SEQUENCE</scope>
    <source>
        <strain evidence="2">ECLA1</strain>
    </source>
</reference>
<evidence type="ECO:0000313" key="2">
    <source>
        <dbReference type="EMBL" id="KAK3766265.1"/>
    </source>
</evidence>
<protein>
    <submittedName>
        <fullName evidence="2">Uncharacterized protein</fullName>
    </submittedName>
</protein>
<dbReference type="EMBL" id="JAWDGP010004239">
    <property type="protein sequence ID" value="KAK3766265.1"/>
    <property type="molecule type" value="Genomic_DNA"/>
</dbReference>
<sequence length="196" mass="21187">MYHHQQLDMPCPRGRQPQVDMTRSIDASDGEQDLPGTIRDSRSSKRLKVTGARTHTVDSGCQRGQGHGRLRARTARIMDNVDNTPGYISIRPMPRPAAPDAAASYSSSYSVGGKKKKELKALLAGLPAPRLLPEPSSCKPGAVATEPAGHVIPLLDKFQVATAVSIHRSTVTPGDTQIDRQTSSRGPQSLESLDWE</sequence>
<evidence type="ECO:0000256" key="1">
    <source>
        <dbReference type="SAM" id="MobiDB-lite"/>
    </source>
</evidence>
<dbReference type="AlphaFoldDB" id="A0AAE0ZBL9"/>
<dbReference type="Proteomes" id="UP001283361">
    <property type="component" value="Unassembled WGS sequence"/>
</dbReference>
<keyword evidence="3" id="KW-1185">Reference proteome</keyword>
<feature type="region of interest" description="Disordered" evidence="1">
    <location>
        <begin position="168"/>
        <end position="196"/>
    </location>
</feature>
<feature type="region of interest" description="Disordered" evidence="1">
    <location>
        <begin position="1"/>
        <end position="67"/>
    </location>
</feature>
<gene>
    <name evidence="2" type="ORF">RRG08_044318</name>
</gene>
<comment type="caution">
    <text evidence="2">The sequence shown here is derived from an EMBL/GenBank/DDBJ whole genome shotgun (WGS) entry which is preliminary data.</text>
</comment>
<name>A0AAE0ZBL9_9GAST</name>
<evidence type="ECO:0000313" key="3">
    <source>
        <dbReference type="Proteomes" id="UP001283361"/>
    </source>
</evidence>